<dbReference type="Gene3D" id="3.90.470.20">
    <property type="entry name" value="4'-phosphopantetheinyl transferase domain"/>
    <property type="match status" value="1"/>
</dbReference>
<reference evidence="1 2" key="1">
    <citation type="submission" date="2016-09" db="EMBL/GenBank/DDBJ databases">
        <title>The complete genome sequences of Rhizobium gallicum, symbiovars gallicum and phaseoli, symbionts associated to common bean (Phaseolus vulgaris).</title>
        <authorList>
            <person name="Bustos P."/>
            <person name="Santamaria R.I."/>
            <person name="Perez-Carrascal O.M."/>
            <person name="Juarez S."/>
            <person name="Lozano L."/>
            <person name="Martinez-Flores I."/>
            <person name="Martinez-Romero E."/>
            <person name="Cevallos M."/>
            <person name="Romero D."/>
            <person name="Davila G."/>
            <person name="Gonzalez V."/>
        </authorList>
    </citation>
    <scope>NUCLEOTIDE SEQUENCE [LARGE SCALE GENOMIC DNA]</scope>
    <source>
        <strain evidence="1 2">IE4872</strain>
        <plasmid evidence="2">prgalie4872a</plasmid>
    </source>
</reference>
<gene>
    <name evidence="1" type="ORF">IE4872_PA00099</name>
</gene>
<proteinExistence type="predicted"/>
<dbReference type="InterPro" id="IPR037143">
    <property type="entry name" value="4-PPantetheinyl_Trfase_dom_sf"/>
</dbReference>
<dbReference type="AlphaFoldDB" id="A0A1L5NPN0"/>
<evidence type="ECO:0000313" key="1">
    <source>
        <dbReference type="EMBL" id="APO69844.1"/>
    </source>
</evidence>
<dbReference type="GO" id="GO:0000287">
    <property type="term" value="F:magnesium ion binding"/>
    <property type="evidence" value="ECO:0007669"/>
    <property type="project" value="InterPro"/>
</dbReference>
<protein>
    <submittedName>
        <fullName evidence="1">Uncharacterized protein</fullName>
    </submittedName>
</protein>
<evidence type="ECO:0000313" key="2">
    <source>
        <dbReference type="Proteomes" id="UP000184749"/>
    </source>
</evidence>
<accession>A0A1L5NPN0</accession>
<dbReference type="Proteomes" id="UP000184749">
    <property type="component" value="Plasmid pRgalIE4872a"/>
</dbReference>
<dbReference type="EMBL" id="CP017102">
    <property type="protein sequence ID" value="APO69844.1"/>
    <property type="molecule type" value="Genomic_DNA"/>
</dbReference>
<dbReference type="SUPFAM" id="SSF56214">
    <property type="entry name" value="4'-phosphopantetheinyl transferase"/>
    <property type="match status" value="1"/>
</dbReference>
<geneLocation type="plasmid" evidence="2">
    <name>prgalie4872a</name>
</geneLocation>
<keyword evidence="1" id="KW-0614">Plasmid</keyword>
<name>A0A1L5NPN0_9HYPH</name>
<organism evidence="1 2">
    <name type="scientific">Rhizobium gallicum</name>
    <dbReference type="NCBI Taxonomy" id="56730"/>
    <lineage>
        <taxon>Bacteria</taxon>
        <taxon>Pseudomonadati</taxon>
        <taxon>Pseudomonadota</taxon>
        <taxon>Alphaproteobacteria</taxon>
        <taxon>Hyphomicrobiales</taxon>
        <taxon>Rhizobiaceae</taxon>
        <taxon>Rhizobium/Agrobacterium group</taxon>
        <taxon>Rhizobium</taxon>
    </lineage>
</organism>
<dbReference type="GO" id="GO:0008897">
    <property type="term" value="F:holo-[acyl-carrier-protein] synthase activity"/>
    <property type="evidence" value="ECO:0007669"/>
    <property type="project" value="InterPro"/>
</dbReference>
<sequence length="217" mass="24392">MSDEIRPLPSLTLQLPALLRLGGVVVAFEKWSSTEDHFPRSFLGEDDKERLSRLRSPLSQAEFVAGRAALHRAGRALGYDVRAVRIATDRRSGKPHFDALQPCFNFSITHTRGLACCVASRNCAVGCDCERWDRTIDKEELSYFFGTKFLTNRECLIAWTKLEALIKLSGENLADKVDRSGQLRSSAIVKRQEGHMSVSAFDINSEFVFSFCVENRS</sequence>